<comment type="caution">
    <text evidence="8">The sequence shown here is derived from an EMBL/GenBank/DDBJ whole genome shotgun (WGS) entry which is preliminary data.</text>
</comment>
<reference evidence="8 9" key="1">
    <citation type="journal article" date="2018" name="Front. Plant Sci.">
        <title>Red Clover (Trifolium pratense) and Zigzag Clover (T. medium) - A Picture of Genomic Similarities and Differences.</title>
        <authorList>
            <person name="Dluhosova J."/>
            <person name="Istvanek J."/>
            <person name="Nedelnik J."/>
            <person name="Repkova J."/>
        </authorList>
    </citation>
    <scope>NUCLEOTIDE SEQUENCE [LARGE SCALE GENOMIC DNA]</scope>
    <source>
        <strain evidence="9">cv. 10/8</strain>
        <tissue evidence="8">Leaf</tissue>
    </source>
</reference>
<protein>
    <submittedName>
        <fullName evidence="8">Polygalacturonase inhibitor 2-like</fullName>
    </submittedName>
</protein>
<dbReference type="Proteomes" id="UP000265520">
    <property type="component" value="Unassembled WGS sequence"/>
</dbReference>
<dbReference type="InterPro" id="IPR001611">
    <property type="entry name" value="Leu-rich_rpt"/>
</dbReference>
<evidence type="ECO:0000313" key="8">
    <source>
        <dbReference type="EMBL" id="MCI10441.1"/>
    </source>
</evidence>
<keyword evidence="5" id="KW-0472">Membrane</keyword>
<dbReference type="SUPFAM" id="SSF52058">
    <property type="entry name" value="L domain-like"/>
    <property type="match status" value="1"/>
</dbReference>
<comment type="subcellular location">
    <subcellularLocation>
        <location evidence="1">Membrane</location>
        <topology evidence="1">Single-pass type I membrane protein</topology>
    </subcellularLocation>
</comment>
<dbReference type="PANTHER" id="PTHR48063">
    <property type="entry name" value="LRR RECEPTOR-LIKE KINASE"/>
    <property type="match status" value="1"/>
</dbReference>
<organism evidence="8 9">
    <name type="scientific">Trifolium medium</name>
    <dbReference type="NCBI Taxonomy" id="97028"/>
    <lineage>
        <taxon>Eukaryota</taxon>
        <taxon>Viridiplantae</taxon>
        <taxon>Streptophyta</taxon>
        <taxon>Embryophyta</taxon>
        <taxon>Tracheophyta</taxon>
        <taxon>Spermatophyta</taxon>
        <taxon>Magnoliopsida</taxon>
        <taxon>eudicotyledons</taxon>
        <taxon>Gunneridae</taxon>
        <taxon>Pentapetalae</taxon>
        <taxon>rosids</taxon>
        <taxon>fabids</taxon>
        <taxon>Fabales</taxon>
        <taxon>Fabaceae</taxon>
        <taxon>Papilionoideae</taxon>
        <taxon>50 kb inversion clade</taxon>
        <taxon>NPAAA clade</taxon>
        <taxon>Hologalegina</taxon>
        <taxon>IRL clade</taxon>
        <taxon>Trifolieae</taxon>
        <taxon>Trifolium</taxon>
    </lineage>
</organism>
<keyword evidence="4" id="KW-1133">Transmembrane helix</keyword>
<evidence type="ECO:0000256" key="6">
    <source>
        <dbReference type="ARBA" id="ARBA00023170"/>
    </source>
</evidence>
<dbReference type="EMBL" id="LXQA010076257">
    <property type="protein sequence ID" value="MCI10441.1"/>
    <property type="molecule type" value="Genomic_DNA"/>
</dbReference>
<evidence type="ECO:0000313" key="9">
    <source>
        <dbReference type="Proteomes" id="UP000265520"/>
    </source>
</evidence>
<evidence type="ECO:0000256" key="3">
    <source>
        <dbReference type="ARBA" id="ARBA00022729"/>
    </source>
</evidence>
<sequence length="137" mass="15306">MAQCRIKLPNFKYISNLNTFIYSKFQLTNISGEIPPTSSRRSKKETYKILLSMNSLAFDIGKIGLSKNLAALDLSNNKIYGMLPEGLTELKFLDKLNVSSNKLCGRIPQCGNFIMFDETCCTHNKCLCGSPLPPCKT</sequence>
<keyword evidence="9" id="KW-1185">Reference proteome</keyword>
<dbReference type="PRINTS" id="PR00019">
    <property type="entry name" value="LEURICHRPT"/>
</dbReference>
<dbReference type="InterPro" id="IPR046956">
    <property type="entry name" value="RLP23-like"/>
</dbReference>
<dbReference type="Gene3D" id="3.80.10.10">
    <property type="entry name" value="Ribonuclease Inhibitor"/>
    <property type="match status" value="1"/>
</dbReference>
<evidence type="ECO:0000256" key="2">
    <source>
        <dbReference type="ARBA" id="ARBA00022692"/>
    </source>
</evidence>
<dbReference type="Pfam" id="PF00560">
    <property type="entry name" value="LRR_1"/>
    <property type="match status" value="1"/>
</dbReference>
<dbReference type="AlphaFoldDB" id="A0A392PE87"/>
<keyword evidence="7" id="KW-0325">Glycoprotein</keyword>
<proteinExistence type="predicted"/>
<dbReference type="GO" id="GO:0016020">
    <property type="term" value="C:membrane"/>
    <property type="evidence" value="ECO:0007669"/>
    <property type="project" value="UniProtKB-SubCell"/>
</dbReference>
<evidence type="ECO:0000256" key="4">
    <source>
        <dbReference type="ARBA" id="ARBA00022989"/>
    </source>
</evidence>
<evidence type="ECO:0000256" key="5">
    <source>
        <dbReference type="ARBA" id="ARBA00023136"/>
    </source>
</evidence>
<keyword evidence="6" id="KW-0675">Receptor</keyword>
<keyword evidence="3" id="KW-0732">Signal</keyword>
<name>A0A392PE87_9FABA</name>
<accession>A0A392PE87</accession>
<evidence type="ECO:0000256" key="1">
    <source>
        <dbReference type="ARBA" id="ARBA00004479"/>
    </source>
</evidence>
<keyword evidence="2" id="KW-0812">Transmembrane</keyword>
<dbReference type="InterPro" id="IPR032675">
    <property type="entry name" value="LRR_dom_sf"/>
</dbReference>
<evidence type="ECO:0000256" key="7">
    <source>
        <dbReference type="ARBA" id="ARBA00023180"/>
    </source>
</evidence>